<dbReference type="PANTHER" id="PTHR34677:SF3">
    <property type="entry name" value="BACTERIAL IG-LIKE DOMAIN-CONTAINING PROTEIN"/>
    <property type="match status" value="1"/>
</dbReference>
<dbReference type="Pfam" id="PF17963">
    <property type="entry name" value="Big_9"/>
    <property type="match status" value="1"/>
</dbReference>
<dbReference type="InterPro" id="IPR002126">
    <property type="entry name" value="Cadherin-like_dom"/>
</dbReference>
<proteinExistence type="predicted"/>
<dbReference type="SUPFAM" id="SSF49313">
    <property type="entry name" value="Cadherin-like"/>
    <property type="match status" value="2"/>
</dbReference>
<dbReference type="OrthoDB" id="355609at2"/>
<feature type="signal peptide" evidence="1">
    <location>
        <begin position="1"/>
        <end position="29"/>
    </location>
</feature>
<dbReference type="Gene3D" id="2.60.40.10">
    <property type="entry name" value="Immunoglobulins"/>
    <property type="match status" value="1"/>
</dbReference>
<evidence type="ECO:0000313" key="3">
    <source>
        <dbReference type="EMBL" id="RFM32144.1"/>
    </source>
</evidence>
<dbReference type="NCBIfam" id="TIGR04131">
    <property type="entry name" value="Bac_Flav_CTERM"/>
    <property type="match status" value="1"/>
</dbReference>
<sequence length="2981" mass="305666">MNSTFTRCIRVLLLIIVAVITFLSGKAQAVLSTVETGGVYTATARDAANNVYATKLNSTTNKYDVVKFTGGTGTPTVIYSGLSHGTAIQGDNPWGLAVNSTGDVFVLNSFETGNGQIIKLLSPSYIPIVVQSGRYFSAITVDRFGYLHAIEYNSSTAKFDVVKYFPGAENNPGTTIYDGLSVPAAGTSYPWGLATDSYNNVYITDFMESAAHPAGAFLKLDYPTYSVSTLATGKEFSAIASDAGNNLYTIEAVSKGKAAIVKYPYGYPGIASTILDSSLTISGVGYPTGLTVTSNGVIYATDPFASGNGRLIRMAEPKVMSVTRNGASPTNNSSVSYTVVFNTSVSGVTTNAFSLSTSGLTGAGVAGVSQVDATTYTVTVNTGTGDGVMNLVVTGAGITPALLNVPFTTGDLATIDKTPPAISLAINSGATMTNAVAVTLSATTTDASTPLQMRFSADSSNWSTYETFASGKSYTLGTGDGVKKVYMQVKDNAGNVKGTSASITLDQTAPTVLITGKPADPSNQSSATFSFEADEPVSSYAASIDGGPFVAATSPLTLSGLSTGMHTIQIRAKDLADNTGLSASYSWNVDYISPVIQTVGASANGTYYIGQVISLTATASEPVYSDNAGTGLPYIDLTIGTTSRKAVYASGAGTNQWTFTYTIQEGDLDNDGIKLGASIRVNNNVLTDQAGNLLDSLFTSGATAIRVDGIRPVGTLTAPATSNETTMTVTLNFDKSVNGVNASSFSLTGIAGAAVTAVSPGAGYTSSYTISISVPANSIGTLHIALNADAAAAYQSGNTNAATAVDVDYDNTAPVITSVSVPANAYYKAGTTLEFTVGFDKEITVSTAAGNLYLPVTIGSSVVHAAYVSGSGTKNLTFSYTVVAGDNDNNGIQIGTALTADAGMLKDSYGNEANTTINGAGSTNGVLVNTVIPSVVLSSGSTVVNSVFYVTATFSEAVTGLTAGDFTISNGLVSGVTTSDNIVYSIEVTPSVDGAVSIQLPADASANIGDNGNSVSNELQVTADFTPPAIVSLDGPADGYYHTGDQLKFVVHFSEELVFNITTEQPYMALNLNSGVMPVYYTGRDSNNGMIFTYTVADGDDDGDGIEMGAGVALSNLLLTDKAGNPALVYINPAPAFPGVKVNTTHTTVTLSAATLVNGAYQVTATFAEAVRGLSASDFTVVNGAASDVQTSDSIVYTVTITPLTDGTVSVSLPAGAAENIARNGNAASNTLSTLADFTAPVVTGVTVPAAGYSKSGAVLNFTVTFNETVNVSGTPRLAITMGSSTVYADYVSGSGTSTLSFSYTVADGDQDLDGIVVGTLSNGTIKDAAGNAAVRTFTAPSTAGVLVNTIAPVISSVNVPPNGFYNAGQTLDFSVTFNAIVNVTGSPVLPVTIGNTIVDAVYSGGTGTSTLTFTYTVVDGDNDRDGIAVSALTGTIQDEYGNEAVKTYTAPSTVGIFVNTVHPTVTLATAATLVKEGFEVSATFSEAVTGVAAGDFTVNNGTASNLHTSDNITYTFTVTPSADGNVTVTLPADMAVNIGNNGNTASSTLTVVADVTAPVVTSVAVPPNDYYKAGDVLNFEVRFGEAVTVTGTPRLAITMGSRTVYADYVSGTGTSTLSFSYEVVNGDQDLDGIAIGILSGTMTDVAGNAALLNFTAPSTPGVLVNAIAPVVTSVSVPANGYYNAAQTLNFSVQFDGVVNVTGTPVLPVTIGNTTVNATYTGGTGTNTLSFSYTVQDGENDRDGISLAAITGTIQDEFGNEAVKTLNNAGSTAGVYVYTVHPTVTLSTSSLNVNAPYTVTATFSEAVTGLTLADFTVTNGTAGNLHTSDNITYTFTVTPSADGNVTVTLPADKAVNIGDNGNTASNTLTVVADVTAPVVTSVAVPPNDYYNAGDVLNFEVRFGEAVTVTGTPRLAITMGSRTVYADYVSGTGTSTLSFSYEVVNGDQDLDGIAIGILSGTMTDVAGNAALLNFTAPSTPGVLVNAIAPVVTSVSVPANGYYNAGQTLDFSVTFNAIVNVTGTPVLPITIGSTVVNAAYTGGTGTNTLAFSYTVQDGENDRDGISLAAITGTIQDEFGNEAVKALNNAGSTAGVYVYTVHPTVTLSTSSLNVNAPYIVTATFSEAVTGLTLADFTVANGTAGNLHTSDNITYTFTVTPSADGNVTVTLPADKAVNIGDNGNTASNILTVVADVTAPVVTSVAVPPNDYYKAGDVLNFEVRFGEAVTVTGTPHIAIMMGSSTVYADYNGGTGTSALSFSYTVVNGDQDLDGIVTGALSSGTIKDAAGNDAVLTFAAPATTGVLVNTIAPVITQVSVPANAYYHATQTLDFTAQFNAVVNVTGTPVLPVTIGNTTVNATYTGGTGTNILSFSYTVQDGENDLDGIALAAITGTIRDIFGNDAVKTLNNIGSTAGVYVYTVHPTVTLDNAPSLVNAAFSATATFSEAVTGLTAADFNVTNGTASNLQTSNNITYTLTITPAADGNVSINLPADVAVNIGDNGNSASDTLTVVSDVTAPLIANGQTFSINEYSPAGTTLGSVTATDAIGALQNWTITNDPSGAFAINSATGELSVKDEAALNANVHTTVSLTITVSDGLNVSNANTVAVTVIYVPLPPTDISLDNNTIVENTPVNTLVGHLSAVTAEPNPVYTYTLVTGAGSTDNTSFTISGDQLLTAAILDYAVKNLYNVRIRATLGNGLYTEKTFTVQLGQVNQAPTLNPVADQEVCDITTAQNIQTSGASAVEDGQTLSYAIRADQPFFSSLVVNANGLITYQLNPGISGTVHVTVTVKDNGGTAYGGVDTLAQTFAIKVNALPAVTITADQDTVISKGTAMNLTATGGNSYEWSNASGIVSGQQTATLQIKPIENTVYTVTVTDNNGCMNEGAMTITVVNEFKIDAINLLSPNGDGKNDKWIINDLSRYPNNDLTIYDRTGRVVYHTKNYSNNWDATYNGSPLAEGTYYYILKADGYNTPAKGFITIIRDQH</sequence>
<dbReference type="Pfam" id="PF13585">
    <property type="entry name" value="CHU_C"/>
    <property type="match status" value="1"/>
</dbReference>
<dbReference type="Gene3D" id="2.40.10.500">
    <property type="match status" value="1"/>
</dbReference>
<dbReference type="Gene3D" id="2.60.40.60">
    <property type="entry name" value="Cadherins"/>
    <property type="match status" value="2"/>
</dbReference>
<comment type="caution">
    <text evidence="3">The sequence shown here is derived from an EMBL/GenBank/DDBJ whole genome shotgun (WGS) entry which is preliminary data.</text>
</comment>
<dbReference type="InterPro" id="IPR013783">
    <property type="entry name" value="Ig-like_fold"/>
</dbReference>
<dbReference type="Pfam" id="PF19078">
    <property type="entry name" value="Big_12"/>
    <property type="match status" value="6"/>
</dbReference>
<evidence type="ECO:0000256" key="1">
    <source>
        <dbReference type="SAM" id="SignalP"/>
    </source>
</evidence>
<accession>A0A3E1NWB5</accession>
<feature type="chain" id="PRO_5017727188" description="Cadherin domain-containing protein" evidence="1">
    <location>
        <begin position="30"/>
        <end position="2981"/>
    </location>
</feature>
<evidence type="ECO:0000259" key="2">
    <source>
        <dbReference type="PROSITE" id="PS50268"/>
    </source>
</evidence>
<reference evidence="3 4" key="1">
    <citation type="submission" date="2018-08" db="EMBL/GenBank/DDBJ databases">
        <title>Chitinophaga sp. K20C18050901, a novel bacterium isolated from forest soil.</title>
        <authorList>
            <person name="Wang C."/>
        </authorList>
    </citation>
    <scope>NUCLEOTIDE SEQUENCE [LARGE SCALE GENOMIC DNA]</scope>
    <source>
        <strain evidence="3 4">K20C18050901</strain>
    </source>
</reference>
<dbReference type="SMART" id="SM00112">
    <property type="entry name" value="CA"/>
    <property type="match status" value="2"/>
</dbReference>
<feature type="domain" description="Cadherin" evidence="2">
    <location>
        <begin position="2516"/>
        <end position="2615"/>
    </location>
</feature>
<dbReference type="Proteomes" id="UP000261174">
    <property type="component" value="Unassembled WGS sequence"/>
</dbReference>
<organism evidence="3 4">
    <name type="scientific">Chitinophaga silvisoli</name>
    <dbReference type="NCBI Taxonomy" id="2291814"/>
    <lineage>
        <taxon>Bacteria</taxon>
        <taxon>Pseudomonadati</taxon>
        <taxon>Bacteroidota</taxon>
        <taxon>Chitinophagia</taxon>
        <taxon>Chitinophagales</taxon>
        <taxon>Chitinophagaceae</taxon>
        <taxon>Chitinophaga</taxon>
    </lineage>
</organism>
<dbReference type="PANTHER" id="PTHR34677">
    <property type="match status" value="1"/>
</dbReference>
<dbReference type="PROSITE" id="PS50268">
    <property type="entry name" value="CADHERIN_2"/>
    <property type="match status" value="2"/>
</dbReference>
<dbReference type="GO" id="GO:0007156">
    <property type="term" value="P:homophilic cell adhesion via plasma membrane adhesion molecules"/>
    <property type="evidence" value="ECO:0007669"/>
    <property type="project" value="InterPro"/>
</dbReference>
<dbReference type="GO" id="GO:0016020">
    <property type="term" value="C:membrane"/>
    <property type="evidence" value="ECO:0007669"/>
    <property type="project" value="InterPro"/>
</dbReference>
<name>A0A3E1NWB5_9BACT</name>
<dbReference type="InterPro" id="IPR015919">
    <property type="entry name" value="Cadherin-like_sf"/>
</dbReference>
<keyword evidence="1" id="KW-0732">Signal</keyword>
<evidence type="ECO:0000313" key="4">
    <source>
        <dbReference type="Proteomes" id="UP000261174"/>
    </source>
</evidence>
<dbReference type="SUPFAM" id="SSF63829">
    <property type="entry name" value="Calcium-dependent phosphotriesterase"/>
    <property type="match status" value="1"/>
</dbReference>
<feature type="domain" description="Cadherin" evidence="2">
    <location>
        <begin position="2622"/>
        <end position="2715"/>
    </location>
</feature>
<dbReference type="RefSeq" id="WP_116856230.1">
    <property type="nucleotide sequence ID" value="NZ_QTJV01000010.1"/>
</dbReference>
<gene>
    <name evidence="3" type="ORF">DXN04_25510</name>
</gene>
<keyword evidence="4" id="KW-1185">Reference proteome</keyword>
<dbReference type="GO" id="GO:0005509">
    <property type="term" value="F:calcium ion binding"/>
    <property type="evidence" value="ECO:0007669"/>
    <property type="project" value="InterPro"/>
</dbReference>
<dbReference type="EMBL" id="QTJV01000010">
    <property type="protein sequence ID" value="RFM32144.1"/>
    <property type="molecule type" value="Genomic_DNA"/>
</dbReference>
<protein>
    <recommendedName>
        <fullName evidence="2">Cadherin domain-containing protein</fullName>
    </recommendedName>
</protein>
<dbReference type="CDD" id="cd11304">
    <property type="entry name" value="Cadherin_repeat"/>
    <property type="match status" value="2"/>
</dbReference>
<dbReference type="InterPro" id="IPR026341">
    <property type="entry name" value="T9SS_type_B"/>
</dbReference>
<dbReference type="InterPro" id="IPR044048">
    <property type="entry name" value="Big_12"/>
</dbReference>